<sequence length="229" mass="24932">VIYSRPFLLKKQPSNYQRQQLKTVMEKCEKIAADSHYYHSRDLSVTKKDNYLYADLDLGGGKRAALDSDEAAALKQQHLTQADLDAYTKTYEDSELGGHHVHSSHSAHSQGSHHHHQKQSSYAQSEGYHSYVSTDSLSTPFLDSLRRDSESAPKSIALSASSSKNSLSPCDTEGRDSVVTSSSGSGSSSNDTLKWHGSLSDVSTTSGPTCHFASRSAGSMKHLIAHSSK</sequence>
<dbReference type="EMBL" id="GECZ01001642">
    <property type="protein sequence ID" value="JAS68127.1"/>
    <property type="molecule type" value="Transcribed_RNA"/>
</dbReference>
<feature type="compositionally biased region" description="Basic residues" evidence="1">
    <location>
        <begin position="99"/>
        <end position="118"/>
    </location>
</feature>
<feature type="non-terminal residue" evidence="2">
    <location>
        <position position="1"/>
    </location>
</feature>
<evidence type="ECO:0000256" key="1">
    <source>
        <dbReference type="SAM" id="MobiDB-lite"/>
    </source>
</evidence>
<organism evidence="2">
    <name type="scientific">Cuerna arida</name>
    <dbReference type="NCBI Taxonomy" id="1464854"/>
    <lineage>
        <taxon>Eukaryota</taxon>
        <taxon>Metazoa</taxon>
        <taxon>Ecdysozoa</taxon>
        <taxon>Arthropoda</taxon>
        <taxon>Hexapoda</taxon>
        <taxon>Insecta</taxon>
        <taxon>Pterygota</taxon>
        <taxon>Neoptera</taxon>
        <taxon>Paraneoptera</taxon>
        <taxon>Hemiptera</taxon>
        <taxon>Auchenorrhyncha</taxon>
        <taxon>Membracoidea</taxon>
        <taxon>Cicadellidae</taxon>
        <taxon>Cicadellinae</taxon>
        <taxon>Proconiini</taxon>
        <taxon>Cuerna</taxon>
    </lineage>
</organism>
<name>A0A1B6H0E7_9HEMI</name>
<feature type="compositionally biased region" description="Low complexity" evidence="1">
    <location>
        <begin position="153"/>
        <end position="169"/>
    </location>
</feature>
<gene>
    <name evidence="2" type="ORF">g.48419</name>
</gene>
<feature type="non-terminal residue" evidence="2">
    <location>
        <position position="229"/>
    </location>
</feature>
<accession>A0A1B6H0E7</accession>
<reference evidence="2" key="1">
    <citation type="submission" date="2015-11" db="EMBL/GenBank/DDBJ databases">
        <title>De novo transcriptome assembly of four potential Pierce s Disease insect vectors from Arizona vineyards.</title>
        <authorList>
            <person name="Tassone E.E."/>
        </authorList>
    </citation>
    <scope>NUCLEOTIDE SEQUENCE</scope>
</reference>
<feature type="region of interest" description="Disordered" evidence="1">
    <location>
        <begin position="96"/>
        <end position="129"/>
    </location>
</feature>
<protein>
    <submittedName>
        <fullName evidence="2">Uncharacterized protein</fullName>
    </submittedName>
</protein>
<evidence type="ECO:0000313" key="2">
    <source>
        <dbReference type="EMBL" id="JAS68127.1"/>
    </source>
</evidence>
<feature type="region of interest" description="Disordered" evidence="1">
    <location>
        <begin position="153"/>
        <end position="214"/>
    </location>
</feature>
<proteinExistence type="predicted"/>
<dbReference type="AlphaFoldDB" id="A0A1B6H0E7"/>